<dbReference type="SUPFAM" id="SSF54637">
    <property type="entry name" value="Thioesterase/thiol ester dehydrase-isomerase"/>
    <property type="match status" value="1"/>
</dbReference>
<reference evidence="3" key="2">
    <citation type="journal article" date="2021" name="Data Brief">
        <title>Draft genome sequence data of the facultative, thermophilic, xylanolytic bacterium Paenibacillus sp. strain DA-C8.</title>
        <authorList>
            <person name="Chhe C."/>
            <person name="Uke A."/>
            <person name="Baramee S."/>
            <person name="Ungkulpasvich U."/>
            <person name="Tachaapaikoon C."/>
            <person name="Pason P."/>
            <person name="Waeonukul R."/>
            <person name="Ratanakhanokchai K."/>
            <person name="Kosugi A."/>
        </authorList>
    </citation>
    <scope>NUCLEOTIDE SEQUENCE</scope>
    <source>
        <strain evidence="3">DA-C8</strain>
    </source>
</reference>
<comment type="similarity">
    <text evidence="1">Belongs to the 4-hydroxybenzoyl-CoA thioesterase family.</text>
</comment>
<reference evidence="3" key="1">
    <citation type="submission" date="2020-08" db="EMBL/GenBank/DDBJ databases">
        <authorList>
            <person name="Uke A."/>
            <person name="Chhe C."/>
            <person name="Baramee S."/>
            <person name="Kosugi A."/>
        </authorList>
    </citation>
    <scope>NUCLEOTIDE SEQUENCE</scope>
    <source>
        <strain evidence="3">DA-C8</strain>
    </source>
</reference>
<dbReference type="PANTHER" id="PTHR31793:SF27">
    <property type="entry name" value="NOVEL THIOESTERASE SUPERFAMILY DOMAIN AND SAPOSIN A-TYPE DOMAIN CONTAINING PROTEIN (0610012H03RIK)"/>
    <property type="match status" value="1"/>
</dbReference>
<dbReference type="EMBL" id="BMAQ01000010">
    <property type="protein sequence ID" value="GFR38083.1"/>
    <property type="molecule type" value="Genomic_DNA"/>
</dbReference>
<comment type="caution">
    <text evidence="3">The sequence shown here is derived from an EMBL/GenBank/DDBJ whole genome shotgun (WGS) entry which is preliminary data.</text>
</comment>
<dbReference type="InterPro" id="IPR050563">
    <property type="entry name" value="4-hydroxybenzoyl-CoA_TE"/>
</dbReference>
<dbReference type="AlphaFoldDB" id="A0A916QER7"/>
<evidence type="ECO:0000313" key="3">
    <source>
        <dbReference type="EMBL" id="GFR38083.1"/>
    </source>
</evidence>
<dbReference type="Proteomes" id="UP000654993">
    <property type="component" value="Unassembled WGS sequence"/>
</dbReference>
<dbReference type="Pfam" id="PF13279">
    <property type="entry name" value="4HBT_2"/>
    <property type="match status" value="1"/>
</dbReference>
<organism evidence="3 4">
    <name type="scientific">Insulibacter thermoxylanivorax</name>
    <dbReference type="NCBI Taxonomy" id="2749268"/>
    <lineage>
        <taxon>Bacteria</taxon>
        <taxon>Bacillati</taxon>
        <taxon>Bacillota</taxon>
        <taxon>Bacilli</taxon>
        <taxon>Bacillales</taxon>
        <taxon>Paenibacillaceae</taxon>
        <taxon>Insulibacter</taxon>
    </lineage>
</organism>
<keyword evidence="4" id="KW-1185">Reference proteome</keyword>
<dbReference type="RefSeq" id="WP_200966351.1">
    <property type="nucleotide sequence ID" value="NZ_BMAQ01000010.1"/>
</dbReference>
<dbReference type="NCBIfam" id="TIGR00051">
    <property type="entry name" value="YbgC/FadM family acyl-CoA thioesterase"/>
    <property type="match status" value="1"/>
</dbReference>
<keyword evidence="2" id="KW-0378">Hydrolase</keyword>
<evidence type="ECO:0000256" key="1">
    <source>
        <dbReference type="ARBA" id="ARBA00005953"/>
    </source>
</evidence>
<evidence type="ECO:0000313" key="4">
    <source>
        <dbReference type="Proteomes" id="UP000654993"/>
    </source>
</evidence>
<dbReference type="PANTHER" id="PTHR31793">
    <property type="entry name" value="4-HYDROXYBENZOYL-COA THIOESTERASE FAMILY MEMBER"/>
    <property type="match status" value="1"/>
</dbReference>
<sequence length="149" mass="17910">MPVSDWYTCDLTARYAETDRMGVIYHANYLTWFEIGRTEMIRELGYPYRKIEELGLLLPVVDLDMQFIKPAYYDDRIRISTRITDFTNIRLNFEVRIERLDEETFQAAELLVTGRTRHVWLNNRWKSARIDREAPELYALIKRACHLEE</sequence>
<dbReference type="CDD" id="cd00586">
    <property type="entry name" value="4HBT"/>
    <property type="match status" value="1"/>
</dbReference>
<proteinExistence type="inferred from homology"/>
<dbReference type="Gene3D" id="3.10.129.10">
    <property type="entry name" value="Hotdog Thioesterase"/>
    <property type="match status" value="1"/>
</dbReference>
<dbReference type="PIRSF" id="PIRSF003230">
    <property type="entry name" value="YbgC"/>
    <property type="match status" value="1"/>
</dbReference>
<accession>A0A916QER7</accession>
<name>A0A916QER7_9BACL</name>
<protein>
    <submittedName>
        <fullName evidence="3">4-hydroxybenzoyl-CoA thioesterase</fullName>
    </submittedName>
</protein>
<evidence type="ECO:0000256" key="2">
    <source>
        <dbReference type="ARBA" id="ARBA00022801"/>
    </source>
</evidence>
<dbReference type="InterPro" id="IPR006684">
    <property type="entry name" value="YbgC/YbaW"/>
</dbReference>
<gene>
    <name evidence="3" type="ORF">PRECH8_13790</name>
</gene>
<dbReference type="InterPro" id="IPR029069">
    <property type="entry name" value="HotDog_dom_sf"/>
</dbReference>
<dbReference type="GO" id="GO:0047617">
    <property type="term" value="F:fatty acyl-CoA hydrolase activity"/>
    <property type="evidence" value="ECO:0007669"/>
    <property type="project" value="TreeGrafter"/>
</dbReference>